<evidence type="ECO:0000256" key="4">
    <source>
        <dbReference type="ARBA" id="ARBA00022989"/>
    </source>
</evidence>
<proteinExistence type="inferred from homology"/>
<dbReference type="InterPro" id="IPR003280">
    <property type="entry name" value="2pore_dom_K_chnl"/>
</dbReference>
<reference evidence="11 12" key="1">
    <citation type="submission" date="2022-12" db="EMBL/GenBank/DDBJ databases">
        <title>Chromosome-level genome of Tegillarca granosa.</title>
        <authorList>
            <person name="Kim J."/>
        </authorList>
    </citation>
    <scope>NUCLEOTIDE SEQUENCE [LARGE SCALE GENOMIC DNA]</scope>
    <source>
        <strain evidence="11">Teg-2019</strain>
        <tissue evidence="11">Adductor muscle</tissue>
    </source>
</reference>
<feature type="domain" description="Potassium channel" evidence="10">
    <location>
        <begin position="288"/>
        <end position="368"/>
    </location>
</feature>
<evidence type="ECO:0000313" key="12">
    <source>
        <dbReference type="Proteomes" id="UP001217089"/>
    </source>
</evidence>
<dbReference type="SUPFAM" id="SSF81324">
    <property type="entry name" value="Voltage-gated potassium channels"/>
    <property type="match status" value="2"/>
</dbReference>
<dbReference type="PANTHER" id="PTHR11003">
    <property type="entry name" value="POTASSIUM CHANNEL, SUBFAMILY K"/>
    <property type="match status" value="1"/>
</dbReference>
<feature type="transmembrane region" description="Helical" evidence="9">
    <location>
        <begin position="149"/>
        <end position="169"/>
    </location>
</feature>
<dbReference type="InterPro" id="IPR013099">
    <property type="entry name" value="K_chnl_dom"/>
</dbReference>
<feature type="domain" description="Potassium channel" evidence="10">
    <location>
        <begin position="117"/>
        <end position="173"/>
    </location>
</feature>
<keyword evidence="3 8" id="KW-0812">Transmembrane</keyword>
<keyword evidence="5 8" id="KW-0406">Ion transport</keyword>
<comment type="subcellular location">
    <subcellularLocation>
        <location evidence="1">Membrane</location>
        <topology evidence="1">Multi-pass membrane protein</topology>
    </subcellularLocation>
</comment>
<protein>
    <recommendedName>
        <fullName evidence="10">Potassium channel domain-containing protein</fullName>
    </recommendedName>
</protein>
<name>A0ABQ9EGX8_TEGGR</name>
<comment type="caution">
    <text evidence="11">The sequence shown here is derived from an EMBL/GenBank/DDBJ whole genome shotgun (WGS) entry which is preliminary data.</text>
</comment>
<feature type="transmembrane region" description="Helical" evidence="9">
    <location>
        <begin position="342"/>
        <end position="363"/>
    </location>
</feature>
<dbReference type="EMBL" id="JARBDR010000903">
    <property type="protein sequence ID" value="KAJ8304460.1"/>
    <property type="molecule type" value="Genomic_DNA"/>
</dbReference>
<dbReference type="Proteomes" id="UP001217089">
    <property type="component" value="Unassembled WGS sequence"/>
</dbReference>
<keyword evidence="4 9" id="KW-1133">Transmembrane helix</keyword>
<dbReference type="Gene3D" id="1.10.287.70">
    <property type="match status" value="1"/>
</dbReference>
<keyword evidence="12" id="KW-1185">Reference proteome</keyword>
<sequence length="387" mass="43565">MSKSKKQKCCTIVSKIIFGHLGVCILVILYCIFGGFLFEYLEKKNEIYICYDKRNDYRNLENKTFHELYDILNAHENITVKYYEIEEMMQSYRDGVVSIGYTGEDCSAFGKPGGPKHEWTFSGSLFFSVTVISTIGYGHISPKTEWGRLTCITYAVLGIPLVMICLALIGDTFADVIKFVYYKICCCGFCRSGYPPFVKVKGGSTPEPTTTEKTLIMTKAVEFWKKNKVAHSPNPSPEPNTISDRIQKIKSNVDDNSEKDYDDDIGDENGDDILLSNISVPLTVTLIIVAVYILAGAFLFGFWENWELLQSSYFCFITLSTIGFGDIVPGTDFEDPTAQLRMLIGAAYMLFGLTILSMAFSLMQEELTAKFKWIGRKLGIVDESCDE</sequence>
<evidence type="ECO:0000259" key="10">
    <source>
        <dbReference type="Pfam" id="PF07885"/>
    </source>
</evidence>
<comment type="similarity">
    <text evidence="8">Belongs to the two pore domain potassium channel (TC 1.A.1.8) family.</text>
</comment>
<dbReference type="Pfam" id="PF07885">
    <property type="entry name" value="Ion_trans_2"/>
    <property type="match status" value="2"/>
</dbReference>
<evidence type="ECO:0000256" key="2">
    <source>
        <dbReference type="ARBA" id="ARBA00022448"/>
    </source>
</evidence>
<organism evidence="11 12">
    <name type="scientific">Tegillarca granosa</name>
    <name type="common">Malaysian cockle</name>
    <name type="synonym">Anadara granosa</name>
    <dbReference type="NCBI Taxonomy" id="220873"/>
    <lineage>
        <taxon>Eukaryota</taxon>
        <taxon>Metazoa</taxon>
        <taxon>Spiralia</taxon>
        <taxon>Lophotrochozoa</taxon>
        <taxon>Mollusca</taxon>
        <taxon>Bivalvia</taxon>
        <taxon>Autobranchia</taxon>
        <taxon>Pteriomorphia</taxon>
        <taxon>Arcoida</taxon>
        <taxon>Arcoidea</taxon>
        <taxon>Arcidae</taxon>
        <taxon>Tegillarca</taxon>
    </lineage>
</organism>
<gene>
    <name evidence="11" type="ORF">KUTeg_018043</name>
</gene>
<evidence type="ECO:0000256" key="9">
    <source>
        <dbReference type="SAM" id="Phobius"/>
    </source>
</evidence>
<keyword evidence="6 9" id="KW-0472">Membrane</keyword>
<evidence type="ECO:0000256" key="7">
    <source>
        <dbReference type="ARBA" id="ARBA00023303"/>
    </source>
</evidence>
<feature type="transmembrane region" description="Helical" evidence="9">
    <location>
        <begin position="119"/>
        <end position="137"/>
    </location>
</feature>
<dbReference type="PRINTS" id="PR01333">
    <property type="entry name" value="2POREKCHANEL"/>
</dbReference>
<evidence type="ECO:0000256" key="8">
    <source>
        <dbReference type="RuleBase" id="RU003857"/>
    </source>
</evidence>
<keyword evidence="7 8" id="KW-0407">Ion channel</keyword>
<feature type="transmembrane region" description="Helical" evidence="9">
    <location>
        <begin position="278"/>
        <end position="300"/>
    </location>
</feature>
<evidence type="ECO:0000313" key="11">
    <source>
        <dbReference type="EMBL" id="KAJ8304460.1"/>
    </source>
</evidence>
<accession>A0ABQ9EGX8</accession>
<feature type="transmembrane region" description="Helical" evidence="9">
    <location>
        <begin position="312"/>
        <end position="330"/>
    </location>
</feature>
<dbReference type="PANTHER" id="PTHR11003:SF334">
    <property type="entry name" value="FI03418P"/>
    <property type="match status" value="1"/>
</dbReference>
<evidence type="ECO:0000256" key="3">
    <source>
        <dbReference type="ARBA" id="ARBA00022692"/>
    </source>
</evidence>
<evidence type="ECO:0000256" key="1">
    <source>
        <dbReference type="ARBA" id="ARBA00004141"/>
    </source>
</evidence>
<keyword evidence="2 8" id="KW-0813">Transport</keyword>
<evidence type="ECO:0000256" key="5">
    <source>
        <dbReference type="ARBA" id="ARBA00023065"/>
    </source>
</evidence>
<evidence type="ECO:0000256" key="6">
    <source>
        <dbReference type="ARBA" id="ARBA00023136"/>
    </source>
</evidence>
<feature type="transmembrane region" description="Helical" evidence="9">
    <location>
        <begin position="12"/>
        <end position="38"/>
    </location>
</feature>